<dbReference type="RefSeq" id="WP_172178442.1">
    <property type="nucleotide sequence ID" value="NZ_CASGIA010000032.1"/>
</dbReference>
<sequence length="144" mass="16194">MDWIMIPLNVLIVFGTIYKVFELFARKEERKMLINKIDEIKNVDLSKVNLNISSAKDNKYLSLRAGMLILGVGLGAFLGIICVMIALPMIEQCANIMPTYYAREMLSASCVCLFGGLGLVIAYIIEQKARRREKDNARDNDSNA</sequence>
<dbReference type="Proteomes" id="UP001193734">
    <property type="component" value="Unassembled WGS sequence"/>
</dbReference>
<evidence type="ECO:0000256" key="1">
    <source>
        <dbReference type="SAM" id="Phobius"/>
    </source>
</evidence>
<keyword evidence="1" id="KW-0472">Membrane</keyword>
<accession>A0ABX2AWL5</accession>
<dbReference type="Pfam" id="PF19762">
    <property type="entry name" value="DUF6249"/>
    <property type="match status" value="1"/>
</dbReference>
<comment type="caution">
    <text evidence="3">The sequence shown here is derived from an EMBL/GenBank/DDBJ whole genome shotgun (WGS) entry which is preliminary data.</text>
</comment>
<name>A0ABX2AWL5_9BACT</name>
<feature type="transmembrane region" description="Helical" evidence="1">
    <location>
        <begin position="106"/>
        <end position="125"/>
    </location>
</feature>
<dbReference type="EMBL" id="JABKKE010000029">
    <property type="protein sequence ID" value="NPE15177.1"/>
    <property type="molecule type" value="Genomic_DNA"/>
</dbReference>
<organism evidence="3 4">
    <name type="scientific">Xylanibacter rodentium</name>
    <dbReference type="NCBI Taxonomy" id="2736289"/>
    <lineage>
        <taxon>Bacteria</taxon>
        <taxon>Pseudomonadati</taxon>
        <taxon>Bacteroidota</taxon>
        <taxon>Bacteroidia</taxon>
        <taxon>Bacteroidales</taxon>
        <taxon>Prevotellaceae</taxon>
        <taxon>Xylanibacter</taxon>
    </lineage>
</organism>
<feature type="transmembrane region" description="Helical" evidence="1">
    <location>
        <begin position="65"/>
        <end position="86"/>
    </location>
</feature>
<keyword evidence="1" id="KW-0812">Transmembrane</keyword>
<evidence type="ECO:0000313" key="3">
    <source>
        <dbReference type="EMBL" id="NPE15177.1"/>
    </source>
</evidence>
<evidence type="ECO:0000259" key="2">
    <source>
        <dbReference type="Pfam" id="PF19762"/>
    </source>
</evidence>
<feature type="transmembrane region" description="Helical" evidence="1">
    <location>
        <begin position="6"/>
        <end position="25"/>
    </location>
</feature>
<protein>
    <recommendedName>
        <fullName evidence="2">DUF6249 domain-containing protein</fullName>
    </recommendedName>
</protein>
<feature type="domain" description="DUF6249" evidence="2">
    <location>
        <begin position="10"/>
        <end position="127"/>
    </location>
</feature>
<keyword evidence="1" id="KW-1133">Transmembrane helix</keyword>
<keyword evidence="4" id="KW-1185">Reference proteome</keyword>
<gene>
    <name evidence="3" type="ORF">HPS55_12770</name>
</gene>
<dbReference type="InterPro" id="IPR046216">
    <property type="entry name" value="DUF6249"/>
</dbReference>
<dbReference type="GeneID" id="82158642"/>
<proteinExistence type="predicted"/>
<reference evidence="3 4" key="1">
    <citation type="submission" date="2020-05" db="EMBL/GenBank/DDBJ databases">
        <title>Distinct polysaccharide utilization as determinants for interspecies competition between intestinal Prevotella spp.</title>
        <authorList>
            <person name="Galvez E.J.C."/>
            <person name="Iljazovic A."/>
            <person name="Strowig T."/>
        </authorList>
    </citation>
    <scope>NUCLEOTIDE SEQUENCE [LARGE SCALE GENOMIC DNA]</scope>
    <source>
        <strain evidence="3 4">PROD</strain>
    </source>
</reference>
<evidence type="ECO:0000313" key="4">
    <source>
        <dbReference type="Proteomes" id="UP001193734"/>
    </source>
</evidence>